<reference evidence="2 3" key="1">
    <citation type="submission" date="2019-01" db="EMBL/GenBank/DDBJ databases">
        <title>Sequencing of cultivated peanut Arachis hypogaea provides insights into genome evolution and oil improvement.</title>
        <authorList>
            <person name="Chen X."/>
        </authorList>
    </citation>
    <scope>NUCLEOTIDE SEQUENCE [LARGE SCALE GENOMIC DNA]</scope>
    <source>
        <strain evidence="3">cv. Fuhuasheng</strain>
        <tissue evidence="2">Leaves</tissue>
    </source>
</reference>
<comment type="caution">
    <text evidence="2">The sequence shown here is derived from an EMBL/GenBank/DDBJ whole genome shotgun (WGS) entry which is preliminary data.</text>
</comment>
<evidence type="ECO:0000313" key="2">
    <source>
        <dbReference type="EMBL" id="RYQ92989.1"/>
    </source>
</evidence>
<feature type="region of interest" description="Disordered" evidence="1">
    <location>
        <begin position="123"/>
        <end position="147"/>
    </location>
</feature>
<evidence type="ECO:0000313" key="3">
    <source>
        <dbReference type="Proteomes" id="UP000289738"/>
    </source>
</evidence>
<dbReference type="Proteomes" id="UP000289738">
    <property type="component" value="Chromosome B09"/>
</dbReference>
<accession>A0A444XT85</accession>
<proteinExistence type="predicted"/>
<organism evidence="2 3">
    <name type="scientific">Arachis hypogaea</name>
    <name type="common">Peanut</name>
    <dbReference type="NCBI Taxonomy" id="3818"/>
    <lineage>
        <taxon>Eukaryota</taxon>
        <taxon>Viridiplantae</taxon>
        <taxon>Streptophyta</taxon>
        <taxon>Embryophyta</taxon>
        <taxon>Tracheophyta</taxon>
        <taxon>Spermatophyta</taxon>
        <taxon>Magnoliopsida</taxon>
        <taxon>eudicotyledons</taxon>
        <taxon>Gunneridae</taxon>
        <taxon>Pentapetalae</taxon>
        <taxon>rosids</taxon>
        <taxon>fabids</taxon>
        <taxon>Fabales</taxon>
        <taxon>Fabaceae</taxon>
        <taxon>Papilionoideae</taxon>
        <taxon>50 kb inversion clade</taxon>
        <taxon>dalbergioids sensu lato</taxon>
        <taxon>Dalbergieae</taxon>
        <taxon>Pterocarpus clade</taxon>
        <taxon>Arachis</taxon>
    </lineage>
</organism>
<dbReference type="AlphaFoldDB" id="A0A444XT85"/>
<protein>
    <submittedName>
        <fullName evidence="2">Uncharacterized protein</fullName>
    </submittedName>
</protein>
<name>A0A444XT85_ARAHY</name>
<keyword evidence="3" id="KW-1185">Reference proteome</keyword>
<dbReference type="EMBL" id="SDMP01000019">
    <property type="protein sequence ID" value="RYQ92989.1"/>
    <property type="molecule type" value="Genomic_DNA"/>
</dbReference>
<evidence type="ECO:0000256" key="1">
    <source>
        <dbReference type="SAM" id="MobiDB-lite"/>
    </source>
</evidence>
<gene>
    <name evidence="2" type="ORF">Ahy_B09g099239</name>
</gene>
<sequence>MNLCGSVVFYDSWKSDELKTPPDFEDDADLAVNPIFNDVTKFGHVTLEIAASLSSYRGYLCRHAIVTISVMNGRHENYVHAWLTIESYNKTYEYHINPVRGQELWKISQYLHYLPPIRNKPRGMSSHYARKKDAHEAPIGGSQERTTTKLKRKYGKFTYGTGEDVGHTTRDCKIAKKK</sequence>